<dbReference type="AlphaFoldDB" id="M1ZJE1"/>
<sequence>MRPLICFVTAFFAKSAALVSIVLKICKHEVVIVKLGEGVLGRCGVACRSKLGRALVLQGFASDGNGQTAIVGMIVILASVEFSGSMQTLGEAVAY</sequence>
<proteinExistence type="predicted"/>
<feature type="chain" id="PRO_5004019738" evidence="1">
    <location>
        <begin position="18"/>
        <end position="95"/>
    </location>
</feature>
<keyword evidence="1" id="KW-0732">Signal</keyword>
<accession>M1ZJE1</accession>
<name>M1ZJE1_LEPMJ</name>
<reference evidence="2 3" key="1">
    <citation type="journal article" date="2011" name="Nat. Commun.">
        <title>Effector diversification within compartments of the Leptosphaeria maculans genome affected by Repeat-Induced Point mutations.</title>
        <authorList>
            <person name="Rouxel T."/>
            <person name="Grandaubert J."/>
            <person name="Hane J.K."/>
            <person name="Hoede C."/>
            <person name="van de Wouw A.P."/>
            <person name="Couloux A."/>
            <person name="Dominguez V."/>
            <person name="Anthouard V."/>
            <person name="Bally P."/>
            <person name="Bourras S."/>
            <person name="Cozijnsen A.J."/>
            <person name="Ciuffetti L.M."/>
            <person name="Degrave A."/>
            <person name="Dilmaghani A."/>
            <person name="Duret L."/>
            <person name="Fudal I."/>
            <person name="Goodwin S.B."/>
            <person name="Gout L."/>
            <person name="Glaser N."/>
            <person name="Linglin J."/>
            <person name="Kema G.H.J."/>
            <person name="Lapalu N."/>
            <person name="Lawrence C.B."/>
            <person name="May K."/>
            <person name="Meyer M."/>
            <person name="Ollivier B."/>
            <person name="Poulain J."/>
            <person name="Schoch C.L."/>
            <person name="Simon A."/>
            <person name="Spatafora J.W."/>
            <person name="Stachowiak A."/>
            <person name="Turgeon B.G."/>
            <person name="Tyler B.M."/>
            <person name="Vincent D."/>
            <person name="Weissenbach J."/>
            <person name="Amselem J."/>
            <person name="Quesneville H."/>
            <person name="Oliver R.P."/>
            <person name="Wincker P."/>
            <person name="Balesdent M.-H."/>
            <person name="Howlett B.J."/>
        </authorList>
    </citation>
    <scope>NUCLEOTIDE SEQUENCE [LARGE SCALE GENOMIC DNA]</scope>
    <source>
        <strain evidence="3">JN3 / isolate v23.1.3 / race Av1-4-5-6-7-8</strain>
    </source>
</reference>
<evidence type="ECO:0000313" key="2">
    <source>
        <dbReference type="EMBL" id="CCT61070.1"/>
    </source>
</evidence>
<organism evidence="2 3">
    <name type="scientific">Leptosphaeria maculans (strain JN3 / isolate v23.1.3 / race Av1-4-5-6-7-8)</name>
    <name type="common">Blackleg fungus</name>
    <name type="synonym">Phoma lingam</name>
    <dbReference type="NCBI Taxonomy" id="985895"/>
    <lineage>
        <taxon>Eukaryota</taxon>
        <taxon>Fungi</taxon>
        <taxon>Dikarya</taxon>
        <taxon>Ascomycota</taxon>
        <taxon>Pezizomycotina</taxon>
        <taxon>Dothideomycetes</taxon>
        <taxon>Pleosporomycetidae</taxon>
        <taxon>Pleosporales</taxon>
        <taxon>Pleosporineae</taxon>
        <taxon>Leptosphaeriaceae</taxon>
        <taxon>Plenodomus</taxon>
        <taxon>Plenodomus lingam/Leptosphaeria maculans species complex</taxon>
    </lineage>
</organism>
<gene>
    <name evidence="2" type="ORF">Lema_uP124740.1</name>
</gene>
<evidence type="ECO:0000313" key="3">
    <source>
        <dbReference type="Proteomes" id="UP000002668"/>
    </source>
</evidence>
<feature type="signal peptide" evidence="1">
    <location>
        <begin position="1"/>
        <end position="17"/>
    </location>
</feature>
<evidence type="ECO:0000256" key="1">
    <source>
        <dbReference type="SAM" id="SignalP"/>
    </source>
</evidence>
<dbReference type="EMBL" id="FP929064">
    <property type="protein sequence ID" value="CCT61070.1"/>
    <property type="molecule type" value="Genomic_DNA"/>
</dbReference>
<dbReference type="Proteomes" id="UP000002668">
    <property type="component" value="Genome"/>
</dbReference>
<protein>
    <submittedName>
        <fullName evidence="2">Uncharacterized protein</fullName>
    </submittedName>
</protein>
<dbReference type="InParanoid" id="M1ZJE1"/>
<dbReference type="VEuPathDB" id="FungiDB:Lema_uP124740.1"/>
<keyword evidence="3" id="KW-1185">Reference proteome</keyword>